<dbReference type="Pfam" id="PF01648">
    <property type="entry name" value="ACPS"/>
    <property type="match status" value="1"/>
</dbReference>
<comment type="caution">
    <text evidence="6">The sequence shown here is derived from an EMBL/GenBank/DDBJ whole genome shotgun (WGS) entry which is preliminary data.</text>
</comment>
<evidence type="ECO:0000256" key="3">
    <source>
        <dbReference type="PIRSR" id="PIRSR603542-2"/>
    </source>
</evidence>
<dbReference type="GO" id="GO:0009239">
    <property type="term" value="P:enterobactin biosynthetic process"/>
    <property type="evidence" value="ECO:0007669"/>
    <property type="project" value="InterPro"/>
</dbReference>
<evidence type="ECO:0000259" key="5">
    <source>
        <dbReference type="Pfam" id="PF17837"/>
    </source>
</evidence>
<accession>A0A269Z6Y0</accession>
<feature type="binding site" evidence="3">
    <location>
        <position position="137"/>
    </location>
    <ligand>
        <name>Mg(2+)</name>
        <dbReference type="ChEBI" id="CHEBI:18420"/>
    </ligand>
</feature>
<feature type="binding site" evidence="2">
    <location>
        <position position="196"/>
    </location>
    <ligand>
        <name>CoA</name>
        <dbReference type="ChEBI" id="CHEBI:57287"/>
    </ligand>
</feature>
<keyword evidence="1" id="KW-0808">Transferase</keyword>
<dbReference type="PANTHER" id="PTHR38096">
    <property type="entry name" value="ENTEROBACTIN SYNTHASE COMPONENT D"/>
    <property type="match status" value="1"/>
</dbReference>
<comment type="cofactor">
    <cofactor evidence="3">
        <name>Mg(2+)</name>
        <dbReference type="ChEBI" id="CHEBI:18420"/>
    </cofactor>
</comment>
<dbReference type="RefSeq" id="WP_082829039.1">
    <property type="nucleotide sequence ID" value="NZ_JALXWU010000007.1"/>
</dbReference>
<gene>
    <name evidence="6" type="ORF">B8X04_15390</name>
</gene>
<evidence type="ECO:0000256" key="1">
    <source>
        <dbReference type="ARBA" id="ARBA00022679"/>
    </source>
</evidence>
<organism evidence="6 7">
    <name type="scientific">Brevibacterium casei</name>
    <dbReference type="NCBI Taxonomy" id="33889"/>
    <lineage>
        <taxon>Bacteria</taxon>
        <taxon>Bacillati</taxon>
        <taxon>Actinomycetota</taxon>
        <taxon>Actinomycetes</taxon>
        <taxon>Micrococcales</taxon>
        <taxon>Brevibacteriaceae</taxon>
        <taxon>Brevibacterium</taxon>
    </lineage>
</organism>
<dbReference type="EMBL" id="NCWY01000017">
    <property type="protein sequence ID" value="PAK93548.1"/>
    <property type="molecule type" value="Genomic_DNA"/>
</dbReference>
<feature type="binding site" evidence="2">
    <location>
        <position position="137"/>
    </location>
    <ligand>
        <name>CoA</name>
        <dbReference type="ChEBI" id="CHEBI:57287"/>
    </ligand>
</feature>
<dbReference type="Proteomes" id="UP000216867">
    <property type="component" value="Unassembled WGS sequence"/>
</dbReference>
<dbReference type="GO" id="GO:0005886">
    <property type="term" value="C:plasma membrane"/>
    <property type="evidence" value="ECO:0007669"/>
    <property type="project" value="TreeGrafter"/>
</dbReference>
<dbReference type="InterPro" id="IPR041354">
    <property type="entry name" value="4PPT_N"/>
</dbReference>
<keyword evidence="3" id="KW-0479">Metal-binding</keyword>
<keyword evidence="3" id="KW-0460">Magnesium</keyword>
<feature type="binding site" evidence="2">
    <location>
        <position position="79"/>
    </location>
    <ligand>
        <name>CoA</name>
        <dbReference type="ChEBI" id="CHEBI:57287"/>
    </ligand>
</feature>
<dbReference type="AlphaFoldDB" id="A0A269Z6Y0"/>
<feature type="binding site" evidence="2">
    <location>
        <position position="186"/>
    </location>
    <ligand>
        <name>CoA</name>
        <dbReference type="ChEBI" id="CHEBI:57287"/>
    </ligand>
</feature>
<dbReference type="PRINTS" id="PR01399">
    <property type="entry name" value="ENTSNTHTASED"/>
</dbReference>
<dbReference type="GO" id="GO:0009366">
    <property type="term" value="C:enterobactin synthetase complex"/>
    <property type="evidence" value="ECO:0007669"/>
    <property type="project" value="InterPro"/>
</dbReference>
<evidence type="ECO:0008006" key="8">
    <source>
        <dbReference type="Google" id="ProtNLM"/>
    </source>
</evidence>
<dbReference type="InterPro" id="IPR037143">
    <property type="entry name" value="4-PPantetheinyl_Trfase_dom_sf"/>
</dbReference>
<proteinExistence type="predicted"/>
<reference evidence="6 7" key="1">
    <citation type="submission" date="2017-04" db="EMBL/GenBank/DDBJ databases">
        <title>Kefir bacterial isolates.</title>
        <authorList>
            <person name="Kim Y."/>
            <person name="Blasche S."/>
            <person name="Patil K.R."/>
        </authorList>
    </citation>
    <scope>NUCLEOTIDE SEQUENCE [LARGE SCALE GENOMIC DNA]</scope>
    <source>
        <strain evidence="6 7">OG2</strain>
    </source>
</reference>
<evidence type="ECO:0000256" key="2">
    <source>
        <dbReference type="PIRSR" id="PIRSR603542-1"/>
    </source>
</evidence>
<dbReference type="InterPro" id="IPR003542">
    <property type="entry name" value="Enbac_synth_compD-like"/>
</dbReference>
<feature type="binding site" evidence="3">
    <location>
        <position position="139"/>
    </location>
    <ligand>
        <name>Mg(2+)</name>
        <dbReference type="ChEBI" id="CHEBI:18420"/>
    </ligand>
</feature>
<evidence type="ECO:0000259" key="4">
    <source>
        <dbReference type="Pfam" id="PF01648"/>
    </source>
</evidence>
<feature type="binding site" evidence="2">
    <location>
        <position position="182"/>
    </location>
    <ligand>
        <name>CoA</name>
        <dbReference type="ChEBI" id="CHEBI:57287"/>
    </ligand>
</feature>
<evidence type="ECO:0000313" key="6">
    <source>
        <dbReference type="EMBL" id="PAK93548.1"/>
    </source>
</evidence>
<dbReference type="PANTHER" id="PTHR38096:SF1">
    <property type="entry name" value="ENTEROBACTIN SYNTHASE COMPONENT D"/>
    <property type="match status" value="1"/>
</dbReference>
<feature type="binding site" evidence="2">
    <location>
        <begin position="115"/>
        <end position="116"/>
    </location>
    <ligand>
        <name>CoA</name>
        <dbReference type="ChEBI" id="CHEBI:57287"/>
    </ligand>
</feature>
<feature type="binding site" evidence="2">
    <location>
        <position position="71"/>
    </location>
    <ligand>
        <name>CoA</name>
        <dbReference type="ChEBI" id="CHEBI:57287"/>
    </ligand>
</feature>
<dbReference type="GO" id="GO:0000287">
    <property type="term" value="F:magnesium ion binding"/>
    <property type="evidence" value="ECO:0007669"/>
    <property type="project" value="InterPro"/>
</dbReference>
<sequence>MGIDSDCLASERPAPCISPYSVQNRAMQECTGFSGLLPSAVEVVQINGDGGRPLPAWSEEVACVEGAVPRRQIEFVTTRECARRALQRLGLPPGPIPVGTHREPVWPPGIVGSLTHGANLHAAAVALKRQYRAVGIDVEPNTSLPKGTLDLIASTAERLALASLETSWPTVAWDRLLFSAKEAMFKAWFPLTGQWLDYQERVLSIDPVTGTFTGCLPLDSEARSRFRISSIDGRWGISEDRVLTAVALEQQVSQ</sequence>
<dbReference type="InterPro" id="IPR008278">
    <property type="entry name" value="4-PPantetheinyl_Trfase_dom"/>
</dbReference>
<dbReference type="GO" id="GO:0008897">
    <property type="term" value="F:holo-[acyl-carrier-protein] synthase activity"/>
    <property type="evidence" value="ECO:0007669"/>
    <property type="project" value="InterPro"/>
</dbReference>
<protein>
    <recommendedName>
        <fullName evidence="8">4'-phosphopantetheinyl transferase</fullName>
    </recommendedName>
</protein>
<feature type="domain" description="4'-phosphopantetheinyl transferase" evidence="4">
    <location>
        <begin position="133"/>
        <end position="208"/>
    </location>
</feature>
<dbReference type="Pfam" id="PF17837">
    <property type="entry name" value="4PPT_N"/>
    <property type="match status" value="1"/>
</dbReference>
<dbReference type="SUPFAM" id="SSF56214">
    <property type="entry name" value="4'-phosphopantetheinyl transferase"/>
    <property type="match status" value="1"/>
</dbReference>
<feature type="domain" description="4'-phosphopantetheinyl transferase N-terminal" evidence="5">
    <location>
        <begin position="60"/>
        <end position="126"/>
    </location>
</feature>
<name>A0A269Z6Y0_9MICO</name>
<evidence type="ECO:0000313" key="7">
    <source>
        <dbReference type="Proteomes" id="UP000216867"/>
    </source>
</evidence>